<evidence type="ECO:0000313" key="2">
    <source>
        <dbReference type="Proteomes" id="UP001501116"/>
    </source>
</evidence>
<reference evidence="1 2" key="1">
    <citation type="journal article" date="2019" name="Int. J. Syst. Evol. Microbiol.">
        <title>The Global Catalogue of Microorganisms (GCM) 10K type strain sequencing project: providing services to taxonomists for standard genome sequencing and annotation.</title>
        <authorList>
            <consortium name="The Broad Institute Genomics Platform"/>
            <consortium name="The Broad Institute Genome Sequencing Center for Infectious Disease"/>
            <person name="Wu L."/>
            <person name="Ma J."/>
        </authorList>
    </citation>
    <scope>NUCLEOTIDE SEQUENCE [LARGE SCALE GENOMIC DNA]</scope>
    <source>
        <strain evidence="1 2">JCM 14545</strain>
    </source>
</reference>
<organism evidence="1 2">
    <name type="scientific">Amycolatopsis minnesotensis</name>
    <dbReference type="NCBI Taxonomy" id="337894"/>
    <lineage>
        <taxon>Bacteria</taxon>
        <taxon>Bacillati</taxon>
        <taxon>Actinomycetota</taxon>
        <taxon>Actinomycetes</taxon>
        <taxon>Pseudonocardiales</taxon>
        <taxon>Pseudonocardiaceae</taxon>
        <taxon>Amycolatopsis</taxon>
    </lineage>
</organism>
<dbReference type="SUPFAM" id="SSF52540">
    <property type="entry name" value="P-loop containing nucleoside triphosphate hydrolases"/>
    <property type="match status" value="1"/>
</dbReference>
<gene>
    <name evidence="1" type="ORF">GCM10009754_04220</name>
</gene>
<evidence type="ECO:0000313" key="1">
    <source>
        <dbReference type="EMBL" id="GAA1940235.1"/>
    </source>
</evidence>
<sequence length="289" mass="30682">MQSKRVRGSAGEPLPVVFDSLASRGTSFLRGQLALVAAGPGTGKSAFTLTLALKARVPCLYFSADSDAFVQLTRAISILTGWSLAASSEAVLNDDLGPITEALTGLPIRFNYAASPTLPDLERTIEAYEEVYGDYPELIVVDNVTNVRAGMSDDDGDPFAGLEGLMDYLHTMARETEACVVGLHHVTGQFNDSNKAIPLSGVKGQISRVPELVLTLHKRPGDDFVPDLLCVSTVKNRGGRSDASGQDYAELEFIGDQMAIRDPSVNTFAASGSTQPSAAAREVDLFAPA</sequence>
<dbReference type="Proteomes" id="UP001501116">
    <property type="component" value="Unassembled WGS sequence"/>
</dbReference>
<keyword evidence="2" id="KW-1185">Reference proteome</keyword>
<protein>
    <submittedName>
        <fullName evidence="1">Uncharacterized protein</fullName>
    </submittedName>
</protein>
<accession>A0ABN2Q0I0</accession>
<comment type="caution">
    <text evidence="1">The sequence shown here is derived from an EMBL/GenBank/DDBJ whole genome shotgun (WGS) entry which is preliminary data.</text>
</comment>
<dbReference type="RefSeq" id="WP_344412744.1">
    <property type="nucleotide sequence ID" value="NZ_BAAANN010000002.1"/>
</dbReference>
<dbReference type="InterPro" id="IPR027417">
    <property type="entry name" value="P-loop_NTPase"/>
</dbReference>
<proteinExistence type="predicted"/>
<dbReference type="EMBL" id="BAAANN010000002">
    <property type="protein sequence ID" value="GAA1940235.1"/>
    <property type="molecule type" value="Genomic_DNA"/>
</dbReference>
<dbReference type="Pfam" id="PF13481">
    <property type="entry name" value="AAA_25"/>
    <property type="match status" value="1"/>
</dbReference>
<dbReference type="Gene3D" id="3.40.50.300">
    <property type="entry name" value="P-loop containing nucleotide triphosphate hydrolases"/>
    <property type="match status" value="1"/>
</dbReference>
<name>A0ABN2Q0I0_9PSEU</name>